<dbReference type="Gene3D" id="2.40.50.140">
    <property type="entry name" value="Nucleic acid-binding proteins"/>
    <property type="match status" value="1"/>
</dbReference>
<reference evidence="2" key="1">
    <citation type="submission" date="2020-08" db="EMBL/GenBank/DDBJ databases">
        <title>Plant Genome Project.</title>
        <authorList>
            <person name="Zhang R.-G."/>
        </authorList>
    </citation>
    <scope>NUCLEOTIDE SEQUENCE</scope>
    <source>
        <strain evidence="2">WSP0</strain>
        <tissue evidence="2">Leaf</tissue>
    </source>
</reference>
<sequence length="195" mass="21416">MLTEQATNSDQIVKIVNLPTSDHKVEYVNVQGIIEVTDFNKKFICFTCSICNKSTNAYGNGDFWCDYCTQKVATLPRTKFNIQITDETGSVIATVFTEKAEALYDVTATELAQHAASGNLPIALIEKLSRPKKGCVSLKAYMYDYGGINQCIFAVKSISDPIDAHKPLQLEAAQPQPPIPHVGAAAWVLEQLESL</sequence>
<dbReference type="AlphaFoldDB" id="A0AAV6IH86"/>
<dbReference type="SUPFAM" id="SSF50249">
    <property type="entry name" value="Nucleic acid-binding proteins"/>
    <property type="match status" value="1"/>
</dbReference>
<organism evidence="2 3">
    <name type="scientific">Rhododendron griersonianum</name>
    <dbReference type="NCBI Taxonomy" id="479676"/>
    <lineage>
        <taxon>Eukaryota</taxon>
        <taxon>Viridiplantae</taxon>
        <taxon>Streptophyta</taxon>
        <taxon>Embryophyta</taxon>
        <taxon>Tracheophyta</taxon>
        <taxon>Spermatophyta</taxon>
        <taxon>Magnoliopsida</taxon>
        <taxon>eudicotyledons</taxon>
        <taxon>Gunneridae</taxon>
        <taxon>Pentapetalae</taxon>
        <taxon>asterids</taxon>
        <taxon>Ericales</taxon>
        <taxon>Ericaceae</taxon>
        <taxon>Ericoideae</taxon>
        <taxon>Rhodoreae</taxon>
        <taxon>Rhododendron</taxon>
    </lineage>
</organism>
<dbReference type="InterPro" id="IPR013955">
    <property type="entry name" value="Rep_factor-A_C"/>
</dbReference>
<dbReference type="Pfam" id="PF08646">
    <property type="entry name" value="Rep_fac-A_C"/>
    <property type="match status" value="1"/>
</dbReference>
<dbReference type="Proteomes" id="UP000823749">
    <property type="component" value="Chromosome 10"/>
</dbReference>
<evidence type="ECO:0000313" key="3">
    <source>
        <dbReference type="Proteomes" id="UP000823749"/>
    </source>
</evidence>
<name>A0AAV6IH86_9ERIC</name>
<comment type="caution">
    <text evidence="2">The sequence shown here is derived from an EMBL/GenBank/DDBJ whole genome shotgun (WGS) entry which is preliminary data.</text>
</comment>
<evidence type="ECO:0000259" key="1">
    <source>
        <dbReference type="Pfam" id="PF08646"/>
    </source>
</evidence>
<protein>
    <recommendedName>
        <fullName evidence="1">Replication factor A C-terminal domain-containing protein</fullName>
    </recommendedName>
</protein>
<feature type="domain" description="Replication factor A C-terminal" evidence="1">
    <location>
        <begin position="27"/>
        <end position="159"/>
    </location>
</feature>
<dbReference type="EMBL" id="JACTNZ010000010">
    <property type="protein sequence ID" value="KAG5528041.1"/>
    <property type="molecule type" value="Genomic_DNA"/>
</dbReference>
<evidence type="ECO:0000313" key="2">
    <source>
        <dbReference type="EMBL" id="KAG5528041.1"/>
    </source>
</evidence>
<keyword evidence="3" id="KW-1185">Reference proteome</keyword>
<accession>A0AAV6IH86</accession>
<gene>
    <name evidence="2" type="ORF">RHGRI_028843</name>
</gene>
<proteinExistence type="predicted"/>
<dbReference type="InterPro" id="IPR012340">
    <property type="entry name" value="NA-bd_OB-fold"/>
</dbReference>